<sequence length="398" mass="44367">MRVLVTIQLLVRLPEPNSAMAHLPQRPNVPRLSLRRTLVRQYGSRRALEQLNVANFRAAYAKMISLKPACLCGPETALEGSSDNLRLRSTCQLRNTHMKFSQGERETLTGLAAKIVTEEQNRLASLRAIVVQQLELVTLSLHVATQRPTSFRGESLECHLSELKLKTSQQMAMCAGQSVTTILRCADWRGIPVRDLYPIARSAIESFINAAYLLVESDAVAERAAKYVAFASWRQTNRQVGNGDFSMRLSTSPFVQDAKSPEFPEFAGSGNGVWTKLDVPSRFRKVGELAGRKAGSRFLAAYALVYSLSSEIIHGSPYGVNYFYQAHLPPTPTVEDFKYSTEKQLEDLLLAVSHAVAGYASTFFRWQGMLAPYLAEQELFNKILALEGVEPMLLESFD</sequence>
<name>A0A699GG62_TANCI</name>
<evidence type="ECO:0000313" key="1">
    <source>
        <dbReference type="EMBL" id="GEU28471.1"/>
    </source>
</evidence>
<comment type="caution">
    <text evidence="1">The sequence shown here is derived from an EMBL/GenBank/DDBJ whole genome shotgun (WGS) entry which is preliminary data.</text>
</comment>
<dbReference type="EMBL" id="BKCJ010000007">
    <property type="protein sequence ID" value="GEU28471.1"/>
    <property type="molecule type" value="Genomic_DNA"/>
</dbReference>
<dbReference type="AlphaFoldDB" id="A0A699GG62"/>
<accession>A0A699GG62</accession>
<dbReference type="Pfam" id="PF18928">
    <property type="entry name" value="DUF5677"/>
    <property type="match status" value="1"/>
</dbReference>
<gene>
    <name evidence="1" type="ORF">Tci_000449</name>
</gene>
<reference evidence="1" key="1">
    <citation type="journal article" date="2019" name="Sci. Rep.">
        <title>Draft genome of Tanacetum cinerariifolium, the natural source of mosquito coil.</title>
        <authorList>
            <person name="Yamashiro T."/>
            <person name="Shiraishi A."/>
            <person name="Satake H."/>
            <person name="Nakayama K."/>
        </authorList>
    </citation>
    <scope>NUCLEOTIDE SEQUENCE</scope>
</reference>
<protein>
    <submittedName>
        <fullName evidence="1">Uncharacterized protein</fullName>
    </submittedName>
</protein>
<organism evidence="1">
    <name type="scientific">Tanacetum cinerariifolium</name>
    <name type="common">Dalmatian daisy</name>
    <name type="synonym">Chrysanthemum cinerariifolium</name>
    <dbReference type="NCBI Taxonomy" id="118510"/>
    <lineage>
        <taxon>Eukaryota</taxon>
        <taxon>Viridiplantae</taxon>
        <taxon>Streptophyta</taxon>
        <taxon>Embryophyta</taxon>
        <taxon>Tracheophyta</taxon>
        <taxon>Spermatophyta</taxon>
        <taxon>Magnoliopsida</taxon>
        <taxon>eudicotyledons</taxon>
        <taxon>Gunneridae</taxon>
        <taxon>Pentapetalae</taxon>
        <taxon>asterids</taxon>
        <taxon>campanulids</taxon>
        <taxon>Asterales</taxon>
        <taxon>Asteraceae</taxon>
        <taxon>Asteroideae</taxon>
        <taxon>Anthemideae</taxon>
        <taxon>Anthemidinae</taxon>
        <taxon>Tanacetum</taxon>
    </lineage>
</organism>
<proteinExistence type="predicted"/>
<dbReference type="InterPro" id="IPR043733">
    <property type="entry name" value="DUF5677"/>
</dbReference>